<evidence type="ECO:0000313" key="1">
    <source>
        <dbReference type="EMBL" id="KAI9250953.1"/>
    </source>
</evidence>
<dbReference type="EMBL" id="JAIXMP010000031">
    <property type="protein sequence ID" value="KAI9250953.1"/>
    <property type="molecule type" value="Genomic_DNA"/>
</dbReference>
<keyword evidence="2" id="KW-1185">Reference proteome</keyword>
<dbReference type="AlphaFoldDB" id="A0AAD5P9J3"/>
<reference evidence="1" key="2">
    <citation type="submission" date="2023-02" db="EMBL/GenBank/DDBJ databases">
        <authorList>
            <consortium name="DOE Joint Genome Institute"/>
            <person name="Mondo S.J."/>
            <person name="Chang Y."/>
            <person name="Wang Y."/>
            <person name="Ahrendt S."/>
            <person name="Andreopoulos W."/>
            <person name="Barry K."/>
            <person name="Beard J."/>
            <person name="Benny G.L."/>
            <person name="Blankenship S."/>
            <person name="Bonito G."/>
            <person name="Cuomo C."/>
            <person name="Desiro A."/>
            <person name="Gervers K.A."/>
            <person name="Hundley H."/>
            <person name="Kuo A."/>
            <person name="LaButti K."/>
            <person name="Lang B.F."/>
            <person name="Lipzen A."/>
            <person name="O'Donnell K."/>
            <person name="Pangilinan J."/>
            <person name="Reynolds N."/>
            <person name="Sandor L."/>
            <person name="Smith M.W."/>
            <person name="Tsang A."/>
            <person name="Grigoriev I.V."/>
            <person name="Stajich J.E."/>
            <person name="Spatafora J.W."/>
        </authorList>
    </citation>
    <scope>NUCLEOTIDE SEQUENCE</scope>
    <source>
        <strain evidence="1">RSA 2281</strain>
    </source>
</reference>
<gene>
    <name evidence="1" type="ORF">BDA99DRAFT_205556</name>
</gene>
<dbReference type="InterPro" id="IPR029005">
    <property type="entry name" value="LIM-bd/SEUSS"/>
</dbReference>
<comment type="caution">
    <text evidence="1">The sequence shown here is derived from an EMBL/GenBank/DDBJ whole genome shotgun (WGS) entry which is preliminary data.</text>
</comment>
<name>A0AAD5P9J3_9FUNG</name>
<proteinExistence type="predicted"/>
<reference evidence="1" key="1">
    <citation type="journal article" date="2022" name="IScience">
        <title>Evolution of zygomycete secretomes and the origins of terrestrial fungal ecologies.</title>
        <authorList>
            <person name="Chang Y."/>
            <person name="Wang Y."/>
            <person name="Mondo S."/>
            <person name="Ahrendt S."/>
            <person name="Andreopoulos W."/>
            <person name="Barry K."/>
            <person name="Beard J."/>
            <person name="Benny G.L."/>
            <person name="Blankenship S."/>
            <person name="Bonito G."/>
            <person name="Cuomo C."/>
            <person name="Desiro A."/>
            <person name="Gervers K.A."/>
            <person name="Hundley H."/>
            <person name="Kuo A."/>
            <person name="LaButti K."/>
            <person name="Lang B.F."/>
            <person name="Lipzen A."/>
            <person name="O'Donnell K."/>
            <person name="Pangilinan J."/>
            <person name="Reynolds N."/>
            <person name="Sandor L."/>
            <person name="Smith M.E."/>
            <person name="Tsang A."/>
            <person name="Grigoriev I.V."/>
            <person name="Stajich J.E."/>
            <person name="Spatafora J.W."/>
        </authorList>
    </citation>
    <scope>NUCLEOTIDE SEQUENCE</scope>
    <source>
        <strain evidence="1">RSA 2281</strain>
    </source>
</reference>
<dbReference type="PANTHER" id="PTHR10378">
    <property type="entry name" value="LIM DOMAIN-BINDING PROTEIN"/>
    <property type="match status" value="1"/>
</dbReference>
<sequence length="325" mass="36307">MVPSSSTDGQLVVQGNQAQLHMIRQRQYFMQQQFAAAAAAAATARSGSGRTTPVMMQQVPPSPAHVQQELSPQPNGLVHNTNNRAAVVPQQQQQASVTPGYPLPTTSLTTGLITNQKLQVTGQAILRLLQFAELISPGAQQAISPIFWKEFVNGFFTESSTFKLGLWSNQKNMQEIYEMTRSSIPGYFHTQYNRCKVISMQLTVQGTDEKLLQDGSITIDCAHTSLIHRYENGGMVVSTGTLSVLFRRRYETNELRIDWMQFKCQRHEEFIERKRVNEIMAKFQPPKAKQFKAQQAAATAAIQSSINEWGVSTILFPILWAGSIT</sequence>
<protein>
    <submittedName>
        <fullName evidence="1">LIM-domain binding protein-domain-containing protein</fullName>
    </submittedName>
</protein>
<dbReference type="Proteomes" id="UP001209540">
    <property type="component" value="Unassembled WGS sequence"/>
</dbReference>
<dbReference type="Pfam" id="PF01803">
    <property type="entry name" value="LIM_bind"/>
    <property type="match status" value="1"/>
</dbReference>
<evidence type="ECO:0000313" key="2">
    <source>
        <dbReference type="Proteomes" id="UP001209540"/>
    </source>
</evidence>
<organism evidence="1 2">
    <name type="scientific">Phascolomyces articulosus</name>
    <dbReference type="NCBI Taxonomy" id="60185"/>
    <lineage>
        <taxon>Eukaryota</taxon>
        <taxon>Fungi</taxon>
        <taxon>Fungi incertae sedis</taxon>
        <taxon>Mucoromycota</taxon>
        <taxon>Mucoromycotina</taxon>
        <taxon>Mucoromycetes</taxon>
        <taxon>Mucorales</taxon>
        <taxon>Lichtheimiaceae</taxon>
        <taxon>Phascolomyces</taxon>
    </lineage>
</organism>
<accession>A0AAD5P9J3</accession>